<feature type="transmembrane region" description="Helical" evidence="8">
    <location>
        <begin position="32"/>
        <end position="50"/>
    </location>
</feature>
<evidence type="ECO:0000256" key="4">
    <source>
        <dbReference type="ARBA" id="ARBA00022679"/>
    </source>
</evidence>
<dbReference type="Gene3D" id="3.40.50.2300">
    <property type="match status" value="1"/>
</dbReference>
<dbReference type="PANTHER" id="PTHR43047">
    <property type="entry name" value="TWO-COMPONENT HISTIDINE PROTEIN KINASE"/>
    <property type="match status" value="1"/>
</dbReference>
<dbReference type="SUPFAM" id="SSF55785">
    <property type="entry name" value="PYP-like sensor domain (PAS domain)"/>
    <property type="match status" value="1"/>
</dbReference>
<evidence type="ECO:0000256" key="3">
    <source>
        <dbReference type="ARBA" id="ARBA00022553"/>
    </source>
</evidence>
<dbReference type="Proteomes" id="UP000184085">
    <property type="component" value="Unassembled WGS sequence"/>
</dbReference>
<evidence type="ECO:0000259" key="10">
    <source>
        <dbReference type="PROSITE" id="PS50110"/>
    </source>
</evidence>
<dbReference type="RefSeq" id="WP_072709214.1">
    <property type="nucleotide sequence ID" value="NZ_FMJB01000064.1"/>
</dbReference>
<feature type="domain" description="PAC" evidence="12">
    <location>
        <begin position="303"/>
        <end position="355"/>
    </location>
</feature>
<name>A0A1M4N3S6_9RHOB</name>
<dbReference type="Gene3D" id="3.30.450.20">
    <property type="entry name" value="PAS domain"/>
    <property type="match status" value="1"/>
</dbReference>
<feature type="domain" description="Histidine kinase" evidence="9">
    <location>
        <begin position="373"/>
        <end position="592"/>
    </location>
</feature>
<dbReference type="SMART" id="SM00387">
    <property type="entry name" value="HATPase_c"/>
    <property type="match status" value="1"/>
</dbReference>
<evidence type="ECO:0000313" key="14">
    <source>
        <dbReference type="Proteomes" id="UP000184085"/>
    </source>
</evidence>
<evidence type="ECO:0000313" key="13">
    <source>
        <dbReference type="EMBL" id="SCM69540.1"/>
    </source>
</evidence>
<sequence>MSDATAPQDQNQKLSAKEGKFRDYVGGRLDLMYVRLVVGSLGALILYFPYSWHLTAVAVVAVCMAEALDTISLNQSLKRLDKGGPLTPELRFSTVTAGFQAVLFSAVVIGAAALQPNETIDMFVICYLFAAVMNSGAILYYNPPAIFIRLLIYGCALILILSVRWMTIGASPQLAYETLASLLLAYVAYRLIEFTDASFQQQDADRSAAETAQASLRKANQQLVKNEKYLQQLAAVAENANDSVIVFDKTGRITWVNDAFTRLTGYSLNEVMGRRPNGLLNGPLTSRETIAKIDHAAATHTPLRIEVQNYTKAGEPIWVETNLVPLPDVAQNAGGMIAIERNITHSKARETELAEAMLKAERSERAKTEFLATTSHEIRTPMNSIVGLADLLAEQDLSDQSRQYVAALQDTAESLVRIVNDILDLSKLEAGKLKITSNVFELHEFFDKLDGLLRPRAEAKGLSFSIDLPDDLPMIYADEGRIRQILVNVIDNAIKFTPTGGVTVSVQGSRIANTCRFAVDVTDSGIGISEDGMRRLFGYYAQAEDTTAQEFGGTGLGLAISRHLAREMGGDLTAVSHEGQGSCFSLFLPVPCATRRTIEELPTAETPAPAPEDLTGRTVLVAEDNATNRMLMSKFLEKCGAEILFAEDGQQAIDTTTAAHPDLILMDMQMPGVDGIEATRRIRTLDLPQPYIIALTANAQKDDRDSCIAAGMDDFMTKPVRKVQLLETLHQVLSERPVVEKPL</sequence>
<dbReference type="EC" id="2.7.13.3" evidence="2"/>
<dbReference type="InterPro" id="IPR011006">
    <property type="entry name" value="CheY-like_superfamily"/>
</dbReference>
<dbReference type="PROSITE" id="PS50110">
    <property type="entry name" value="RESPONSE_REGULATORY"/>
    <property type="match status" value="1"/>
</dbReference>
<dbReference type="CDD" id="cd16922">
    <property type="entry name" value="HATPase_EvgS-ArcB-TorS-like"/>
    <property type="match status" value="1"/>
</dbReference>
<evidence type="ECO:0000256" key="8">
    <source>
        <dbReference type="SAM" id="Phobius"/>
    </source>
</evidence>
<dbReference type="CDD" id="cd00130">
    <property type="entry name" value="PAS"/>
    <property type="match status" value="1"/>
</dbReference>
<dbReference type="PRINTS" id="PR00344">
    <property type="entry name" value="BCTRLSENSOR"/>
</dbReference>
<dbReference type="Pfam" id="PF00072">
    <property type="entry name" value="Response_reg"/>
    <property type="match status" value="1"/>
</dbReference>
<dbReference type="InterPro" id="IPR001789">
    <property type="entry name" value="Sig_transdc_resp-reg_receiver"/>
</dbReference>
<dbReference type="Gene3D" id="1.10.287.130">
    <property type="match status" value="1"/>
</dbReference>
<keyword evidence="4" id="KW-0808">Transferase</keyword>
<evidence type="ECO:0000256" key="2">
    <source>
        <dbReference type="ARBA" id="ARBA00012438"/>
    </source>
</evidence>
<accession>A0A1M4N3S6</accession>
<feature type="modified residue" description="4-aspartylphosphate" evidence="7">
    <location>
        <position position="667"/>
    </location>
</feature>
<keyword evidence="14" id="KW-1185">Reference proteome</keyword>
<organism evidence="13 14">
    <name type="scientific">Donghicola eburneus</name>
    <dbReference type="NCBI Taxonomy" id="393278"/>
    <lineage>
        <taxon>Bacteria</taxon>
        <taxon>Pseudomonadati</taxon>
        <taxon>Pseudomonadota</taxon>
        <taxon>Alphaproteobacteria</taxon>
        <taxon>Rhodobacterales</taxon>
        <taxon>Roseobacteraceae</taxon>
        <taxon>Donghicola</taxon>
    </lineage>
</organism>
<dbReference type="NCBIfam" id="TIGR00229">
    <property type="entry name" value="sensory_box"/>
    <property type="match status" value="1"/>
</dbReference>
<evidence type="ECO:0000256" key="1">
    <source>
        <dbReference type="ARBA" id="ARBA00000085"/>
    </source>
</evidence>
<dbReference type="CDD" id="cd00082">
    <property type="entry name" value="HisKA"/>
    <property type="match status" value="1"/>
</dbReference>
<keyword evidence="8" id="KW-1133">Transmembrane helix</keyword>
<evidence type="ECO:0000259" key="11">
    <source>
        <dbReference type="PROSITE" id="PS50112"/>
    </source>
</evidence>
<keyword evidence="6" id="KW-0902">Two-component regulatory system</keyword>
<dbReference type="Pfam" id="PF00512">
    <property type="entry name" value="HisKA"/>
    <property type="match status" value="1"/>
</dbReference>
<comment type="catalytic activity">
    <reaction evidence="1">
        <text>ATP + protein L-histidine = ADP + protein N-phospho-L-histidine.</text>
        <dbReference type="EC" id="2.7.13.3"/>
    </reaction>
</comment>
<dbReference type="InterPro" id="IPR000014">
    <property type="entry name" value="PAS"/>
</dbReference>
<dbReference type="FunFam" id="3.30.565.10:FF:000010">
    <property type="entry name" value="Sensor histidine kinase RcsC"/>
    <property type="match status" value="1"/>
</dbReference>
<dbReference type="InterPro" id="IPR003594">
    <property type="entry name" value="HATPase_dom"/>
</dbReference>
<keyword evidence="8" id="KW-0472">Membrane</keyword>
<keyword evidence="3 7" id="KW-0597">Phosphoprotein</keyword>
<dbReference type="InterPro" id="IPR036890">
    <property type="entry name" value="HATPase_C_sf"/>
</dbReference>
<dbReference type="SMART" id="SM00388">
    <property type="entry name" value="HisKA"/>
    <property type="match status" value="1"/>
</dbReference>
<dbReference type="PROSITE" id="PS50109">
    <property type="entry name" value="HIS_KIN"/>
    <property type="match status" value="1"/>
</dbReference>
<dbReference type="Pfam" id="PF02518">
    <property type="entry name" value="HATPase_c"/>
    <property type="match status" value="1"/>
</dbReference>
<dbReference type="PROSITE" id="PS50112">
    <property type="entry name" value="PAS"/>
    <property type="match status" value="1"/>
</dbReference>
<dbReference type="SUPFAM" id="SSF52172">
    <property type="entry name" value="CheY-like"/>
    <property type="match status" value="1"/>
</dbReference>
<feature type="transmembrane region" description="Helical" evidence="8">
    <location>
        <begin position="120"/>
        <end position="141"/>
    </location>
</feature>
<dbReference type="InterPro" id="IPR003661">
    <property type="entry name" value="HisK_dim/P_dom"/>
</dbReference>
<feature type="domain" description="Response regulatory" evidence="10">
    <location>
        <begin position="618"/>
        <end position="733"/>
    </location>
</feature>
<proteinExistence type="predicted"/>
<dbReference type="PANTHER" id="PTHR43047:SF64">
    <property type="entry name" value="HISTIDINE KINASE CONTAINING CHEY-HOMOLOGOUS RECEIVER DOMAIN AND PAS DOMAIN-RELATED"/>
    <property type="match status" value="1"/>
</dbReference>
<dbReference type="SUPFAM" id="SSF55874">
    <property type="entry name" value="ATPase domain of HSP90 chaperone/DNA topoisomerase II/histidine kinase"/>
    <property type="match status" value="1"/>
</dbReference>
<evidence type="ECO:0000259" key="12">
    <source>
        <dbReference type="PROSITE" id="PS50113"/>
    </source>
</evidence>
<dbReference type="PROSITE" id="PS50113">
    <property type="entry name" value="PAC"/>
    <property type="match status" value="1"/>
</dbReference>
<feature type="transmembrane region" description="Helical" evidence="8">
    <location>
        <begin position="150"/>
        <end position="168"/>
    </location>
</feature>
<dbReference type="InterPro" id="IPR005467">
    <property type="entry name" value="His_kinase_dom"/>
</dbReference>
<dbReference type="InterPro" id="IPR036097">
    <property type="entry name" value="HisK_dim/P_sf"/>
</dbReference>
<evidence type="ECO:0000259" key="9">
    <source>
        <dbReference type="PROSITE" id="PS50109"/>
    </source>
</evidence>
<dbReference type="Pfam" id="PF13426">
    <property type="entry name" value="PAS_9"/>
    <property type="match status" value="1"/>
</dbReference>
<dbReference type="GO" id="GO:0000155">
    <property type="term" value="F:phosphorelay sensor kinase activity"/>
    <property type="evidence" value="ECO:0007669"/>
    <property type="project" value="InterPro"/>
</dbReference>
<dbReference type="InterPro" id="IPR000700">
    <property type="entry name" value="PAS-assoc_C"/>
</dbReference>
<evidence type="ECO:0000256" key="5">
    <source>
        <dbReference type="ARBA" id="ARBA00022777"/>
    </source>
</evidence>
<dbReference type="SUPFAM" id="SSF47384">
    <property type="entry name" value="Homodimeric domain of signal transducing histidine kinase"/>
    <property type="match status" value="1"/>
</dbReference>
<dbReference type="AlphaFoldDB" id="A0A1M4N3S6"/>
<dbReference type="SMART" id="SM00091">
    <property type="entry name" value="PAS"/>
    <property type="match status" value="1"/>
</dbReference>
<keyword evidence="8" id="KW-0812">Transmembrane</keyword>
<evidence type="ECO:0000256" key="6">
    <source>
        <dbReference type="ARBA" id="ARBA00023012"/>
    </source>
</evidence>
<reference evidence="14" key="1">
    <citation type="submission" date="2016-09" db="EMBL/GenBank/DDBJ databases">
        <authorList>
            <person name="Wibberg D."/>
        </authorList>
    </citation>
    <scope>NUCLEOTIDE SEQUENCE [LARGE SCALE GENOMIC DNA]</scope>
</reference>
<feature type="domain" description="PAS" evidence="11">
    <location>
        <begin position="229"/>
        <end position="274"/>
    </location>
</feature>
<feature type="transmembrane region" description="Helical" evidence="8">
    <location>
        <begin position="95"/>
        <end position="114"/>
    </location>
</feature>
<evidence type="ECO:0000256" key="7">
    <source>
        <dbReference type="PROSITE-ProRule" id="PRU00169"/>
    </source>
</evidence>
<keyword evidence="5" id="KW-0418">Kinase</keyword>
<dbReference type="EMBL" id="FMJB01000064">
    <property type="protein sequence ID" value="SCM69540.1"/>
    <property type="molecule type" value="Genomic_DNA"/>
</dbReference>
<protein>
    <recommendedName>
        <fullName evidence="2">histidine kinase</fullName>
        <ecNumber evidence="2">2.7.13.3</ecNumber>
    </recommendedName>
</protein>
<dbReference type="SMART" id="SM00448">
    <property type="entry name" value="REC"/>
    <property type="match status" value="1"/>
</dbReference>
<dbReference type="InterPro" id="IPR004358">
    <property type="entry name" value="Sig_transdc_His_kin-like_C"/>
</dbReference>
<dbReference type="CDD" id="cd17546">
    <property type="entry name" value="REC_hyHK_CKI1_RcsC-like"/>
    <property type="match status" value="1"/>
</dbReference>
<dbReference type="Gene3D" id="3.30.565.10">
    <property type="entry name" value="Histidine kinase-like ATPase, C-terminal domain"/>
    <property type="match status" value="1"/>
</dbReference>
<gene>
    <name evidence="13" type="ORF">KARMA_3779</name>
</gene>
<dbReference type="InterPro" id="IPR035965">
    <property type="entry name" value="PAS-like_dom_sf"/>
</dbReference>